<name>A0A2T8WYX3_SALET</name>
<proteinExistence type="predicted"/>
<evidence type="ECO:0000313" key="4">
    <source>
        <dbReference type="Proteomes" id="UP000245551"/>
    </source>
</evidence>
<comment type="caution">
    <text evidence="1">The sequence shown here is derived from an EMBL/GenBank/DDBJ whole genome shotgun (WGS) entry which is preliminary data.</text>
</comment>
<dbReference type="EMBL" id="QDLV01000024">
    <property type="protein sequence ID" value="PVJ43629.1"/>
    <property type="molecule type" value="Genomic_DNA"/>
</dbReference>
<evidence type="ECO:0000313" key="1">
    <source>
        <dbReference type="EMBL" id="PVJ43629.1"/>
    </source>
</evidence>
<dbReference type="AlphaFoldDB" id="A0A2T8WYX3"/>
<evidence type="ECO:0000313" key="2">
    <source>
        <dbReference type="EMBL" id="PVM64093.1"/>
    </source>
</evidence>
<accession>A0A2T8WYX3</accession>
<sequence length="149" mass="17829">MFDFPQPGEIYRCTGFSDVVVVGILAAGIPWDMPYRCPALVWNPYRRTYSILVRMKNDSRITEIPLGRFLQEFTCVKPDLFKRCRENRYAVLKEITFDPELQRRRAKNIDIYPEDITPSRRPIPTTRRWRDISRTEPEIKPDNSYRHYL</sequence>
<dbReference type="Proteomes" id="UP000245551">
    <property type="component" value="Unassembled WGS sequence"/>
</dbReference>
<dbReference type="RefSeq" id="WP_000459284.1">
    <property type="nucleotide sequence ID" value="NZ_QDLV01000024.1"/>
</dbReference>
<gene>
    <name evidence="2" type="ORF">C4784_21225</name>
    <name evidence="1" type="ORF">C4855_21770</name>
</gene>
<dbReference type="Proteomes" id="UP000245068">
    <property type="component" value="Unassembled WGS sequence"/>
</dbReference>
<reference evidence="3 4" key="1">
    <citation type="submission" date="2018-04" db="EMBL/GenBank/DDBJ databases">
        <title>Serotype diversity and antimicrobial resistance among Salmonella enterica isolated from patients at an equine referral hospital.</title>
        <authorList>
            <person name="Leon I.M."/>
            <person name="Lawhon S.D."/>
            <person name="Norman K.N."/>
            <person name="Threadgill D.S."/>
            <person name="Ohta N."/>
            <person name="Vinasco J."/>
            <person name="Scott H.M."/>
        </authorList>
    </citation>
    <scope>NUCLEOTIDE SEQUENCE [LARGE SCALE GENOMIC DNA]</scope>
    <source>
        <strain evidence="2 3">159</strain>
        <strain evidence="1 4">230</strain>
    </source>
</reference>
<dbReference type="EMBL" id="QDOO01000024">
    <property type="protein sequence ID" value="PVM64093.1"/>
    <property type="molecule type" value="Genomic_DNA"/>
</dbReference>
<evidence type="ECO:0000313" key="3">
    <source>
        <dbReference type="Proteomes" id="UP000245068"/>
    </source>
</evidence>
<protein>
    <submittedName>
        <fullName evidence="1">Uncharacterized protein</fullName>
    </submittedName>
</protein>
<organism evidence="1 4">
    <name type="scientific">Salmonella enterica subsp. enterica serovar Gaminara</name>
    <dbReference type="NCBI Taxonomy" id="913070"/>
    <lineage>
        <taxon>Bacteria</taxon>
        <taxon>Pseudomonadati</taxon>
        <taxon>Pseudomonadota</taxon>
        <taxon>Gammaproteobacteria</taxon>
        <taxon>Enterobacterales</taxon>
        <taxon>Enterobacteriaceae</taxon>
        <taxon>Salmonella</taxon>
    </lineage>
</organism>